<feature type="compositionally biased region" description="Polar residues" evidence="1">
    <location>
        <begin position="462"/>
        <end position="479"/>
    </location>
</feature>
<feature type="region of interest" description="Disordered" evidence="1">
    <location>
        <begin position="456"/>
        <end position="880"/>
    </location>
</feature>
<dbReference type="SMART" id="SM00239">
    <property type="entry name" value="C2"/>
    <property type="match status" value="1"/>
</dbReference>
<feature type="compositionally biased region" description="Polar residues" evidence="1">
    <location>
        <begin position="539"/>
        <end position="554"/>
    </location>
</feature>
<feature type="compositionally biased region" description="Low complexity" evidence="1">
    <location>
        <begin position="820"/>
        <end position="853"/>
    </location>
</feature>
<feature type="compositionally biased region" description="Pro residues" evidence="1">
    <location>
        <begin position="189"/>
        <end position="199"/>
    </location>
</feature>
<feature type="compositionally biased region" description="Low complexity" evidence="1">
    <location>
        <begin position="512"/>
        <end position="523"/>
    </location>
</feature>
<feature type="compositionally biased region" description="Basic and acidic residues" evidence="1">
    <location>
        <begin position="726"/>
        <end position="738"/>
    </location>
</feature>
<dbReference type="InterPro" id="IPR000008">
    <property type="entry name" value="C2_dom"/>
</dbReference>
<feature type="compositionally biased region" description="Basic and acidic residues" evidence="1">
    <location>
        <begin position="347"/>
        <end position="356"/>
    </location>
</feature>
<feature type="compositionally biased region" description="Polar residues" evidence="1">
    <location>
        <begin position="869"/>
        <end position="880"/>
    </location>
</feature>
<reference evidence="3 4" key="1">
    <citation type="submission" date="2019-04" db="EMBL/GenBank/DDBJ databases">
        <title>Friends and foes A comparative genomics study of 23 Aspergillus species from section Flavi.</title>
        <authorList>
            <consortium name="DOE Joint Genome Institute"/>
            <person name="Kjaerbolling I."/>
            <person name="Vesth T."/>
            <person name="Frisvad J.C."/>
            <person name="Nybo J.L."/>
            <person name="Theobald S."/>
            <person name="Kildgaard S."/>
            <person name="Isbrandt T."/>
            <person name="Kuo A."/>
            <person name="Sato A."/>
            <person name="Lyhne E.K."/>
            <person name="Kogle M.E."/>
            <person name="Wiebenga A."/>
            <person name="Kun R.S."/>
            <person name="Lubbers R.J."/>
            <person name="Makela M.R."/>
            <person name="Barry K."/>
            <person name="Chovatia M."/>
            <person name="Clum A."/>
            <person name="Daum C."/>
            <person name="Haridas S."/>
            <person name="He G."/>
            <person name="LaButti K."/>
            <person name="Lipzen A."/>
            <person name="Mondo S."/>
            <person name="Riley R."/>
            <person name="Salamov A."/>
            <person name="Simmons B.A."/>
            <person name="Magnuson J.K."/>
            <person name="Henrissat B."/>
            <person name="Mortensen U.H."/>
            <person name="Larsen T.O."/>
            <person name="Devries R.P."/>
            <person name="Grigoriev I.V."/>
            <person name="Machida M."/>
            <person name="Baker S.E."/>
            <person name="Andersen M.R."/>
        </authorList>
    </citation>
    <scope>NUCLEOTIDE SEQUENCE [LARGE SCALE GENOMIC DNA]</scope>
    <source>
        <strain evidence="3 4">IBT 18842</strain>
    </source>
</reference>
<organism evidence="3 4">
    <name type="scientific">Aspergillus avenaceus</name>
    <dbReference type="NCBI Taxonomy" id="36643"/>
    <lineage>
        <taxon>Eukaryota</taxon>
        <taxon>Fungi</taxon>
        <taxon>Dikarya</taxon>
        <taxon>Ascomycota</taxon>
        <taxon>Pezizomycotina</taxon>
        <taxon>Eurotiomycetes</taxon>
        <taxon>Eurotiomycetidae</taxon>
        <taxon>Eurotiales</taxon>
        <taxon>Aspergillaceae</taxon>
        <taxon>Aspergillus</taxon>
        <taxon>Aspergillus subgen. Circumdati</taxon>
    </lineage>
</organism>
<sequence>MTSKPSRLSMLNHAAGIYADMSVDGPAIGTLVLVVDRAKNLPNRKTMGKQNPYCAARLGKEAKKTDTDLRGGQTPRWDQELRFTVHESPDYFRLKVSVFNDDKRTDLIGETWIDLQDLIIPGGSQSDQWHPLQFRGKYAGEIRIEMTYYDTRPEDEAVIERRTQAAEKVHPKSSGSSLHSHSHSHQSPHPSPHPSPAPAPASSSSSLSGPRQPREVRRRPLPTDPTGLAPARPALPEKMASAPPAPSQSPPRPPLEHSHSTSPRPVQGHSYSTPSPVEYTRHSSRHSLPQEVPHDAAAYASPSSTILRSGRTYETPDDFHREWSHPGPAHHTPSPSKRVPQEPHYASYRERAESYDARSYGRPRSSYGAMQPAELRTSRQDRPKTRSGPEMHATVPETTPQRPSSHHSNHYQLPAADHYVPNEVVPVQHVSRYTQRLPASIQDAPVDYVSKMMDPERHYRSHSNSLVNETSPIRPSSSRGGLPAEYATMQPRVEDEEEEGPPPPPPVHRTGLVQSSSSQQLVPSPTPSYQAYSPEFATPRTSTEINLSLPSHMQSDGGRLQDLPPHTNGPSMPPSLVPGIDPAIAEAEADRAAHERRASRRRSEMIEEVIMPLEPEPVIPPYPVDPPQPPMDDRRSLISKRSTISNESRLVPRRKSVSPQPPLLADRQTSQIPFSPDSFDAFNPHAARSVVLRDPGPTYDTPAEAMVAARRSELEATRDPGPIIGDDGREIDPSDHLPTDTWAPEPERKPKKTGVVVRFKNVPRKISPGPPPARELAPRPRALTDGRNRRPQSFIMDPARTPPGEMNRGRALSPYRYAHTRSSPTGTSSPHSHRSSVSPSPRGHSPSSLYAPANPGPPIPAKVPVGPPTTRSYPVTAPNNSGMDALSRELNTIDIGSVGCGNGRALRRYVPKLPAGYAA</sequence>
<evidence type="ECO:0000313" key="3">
    <source>
        <dbReference type="EMBL" id="KAE8152281.1"/>
    </source>
</evidence>
<evidence type="ECO:0000313" key="4">
    <source>
        <dbReference type="Proteomes" id="UP000325780"/>
    </source>
</evidence>
<accession>A0A5N6U221</accession>
<dbReference type="InterPro" id="IPR037791">
    <property type="entry name" value="C2_fungal_Inn1"/>
</dbReference>
<feature type="compositionally biased region" description="Pro residues" evidence="1">
    <location>
        <begin position="614"/>
        <end position="630"/>
    </location>
</feature>
<feature type="compositionally biased region" description="Pro residues" evidence="1">
    <location>
        <begin position="243"/>
        <end position="253"/>
    </location>
</feature>
<dbReference type="EMBL" id="ML742056">
    <property type="protein sequence ID" value="KAE8152281.1"/>
    <property type="molecule type" value="Genomic_DNA"/>
</dbReference>
<keyword evidence="4" id="KW-1185">Reference proteome</keyword>
<dbReference type="InterPro" id="IPR052981">
    <property type="entry name" value="Ingression_C2_domain"/>
</dbReference>
<feature type="compositionally biased region" description="Basic and acidic residues" evidence="1">
    <location>
        <begin position="376"/>
        <end position="389"/>
    </location>
</feature>
<dbReference type="PANTHER" id="PTHR47052">
    <property type="entry name" value="CONSERVED SERINE PROLINE-RICH PROTEIN (AFU_ORTHOLOGUE AFUA_2G01790)"/>
    <property type="match status" value="1"/>
</dbReference>
<protein>
    <recommendedName>
        <fullName evidence="2">C2 domain-containing protein</fullName>
    </recommendedName>
</protein>
<dbReference type="PANTHER" id="PTHR47052:SF3">
    <property type="entry name" value="INGRESSION PROTEIN 1"/>
    <property type="match status" value="1"/>
</dbReference>
<proteinExistence type="predicted"/>
<dbReference type="Gene3D" id="2.60.40.150">
    <property type="entry name" value="C2 domain"/>
    <property type="match status" value="1"/>
</dbReference>
<feature type="compositionally biased region" description="Basic and acidic residues" evidence="1">
    <location>
        <begin position="776"/>
        <end position="788"/>
    </location>
</feature>
<feature type="compositionally biased region" description="Polar residues" evidence="1">
    <location>
        <begin position="260"/>
        <end position="275"/>
    </location>
</feature>
<dbReference type="Proteomes" id="UP000325780">
    <property type="component" value="Unassembled WGS sequence"/>
</dbReference>
<evidence type="ECO:0000256" key="1">
    <source>
        <dbReference type="SAM" id="MobiDB-lite"/>
    </source>
</evidence>
<feature type="compositionally biased region" description="Basic and acidic residues" evidence="1">
    <location>
        <begin position="588"/>
        <end position="605"/>
    </location>
</feature>
<dbReference type="PROSITE" id="PS50004">
    <property type="entry name" value="C2"/>
    <property type="match status" value="1"/>
</dbReference>
<feature type="compositionally biased region" description="Low complexity" evidence="1">
    <location>
        <begin position="200"/>
        <end position="211"/>
    </location>
</feature>
<feature type="domain" description="C2" evidence="2">
    <location>
        <begin position="13"/>
        <end position="130"/>
    </location>
</feature>
<feature type="compositionally biased region" description="Polar residues" evidence="1">
    <location>
        <begin position="639"/>
        <end position="648"/>
    </location>
</feature>
<dbReference type="OrthoDB" id="270970at2759"/>
<gene>
    <name evidence="3" type="ORF">BDV25DRAFT_73681</name>
</gene>
<dbReference type="InterPro" id="IPR035892">
    <property type="entry name" value="C2_domain_sf"/>
</dbReference>
<name>A0A5N6U221_ASPAV</name>
<dbReference type="SUPFAM" id="SSF49562">
    <property type="entry name" value="C2 domain (Calcium/lipid-binding domain, CaLB)"/>
    <property type="match status" value="1"/>
</dbReference>
<evidence type="ECO:0000259" key="2">
    <source>
        <dbReference type="PROSITE" id="PS50004"/>
    </source>
</evidence>
<feature type="compositionally biased region" description="Pro residues" evidence="1">
    <location>
        <begin position="854"/>
        <end position="867"/>
    </location>
</feature>
<dbReference type="AlphaFoldDB" id="A0A5N6U221"/>
<dbReference type="CDD" id="cd08681">
    <property type="entry name" value="C2_fungal_Inn1p-like"/>
    <property type="match status" value="1"/>
</dbReference>
<feature type="region of interest" description="Disordered" evidence="1">
    <location>
        <begin position="163"/>
        <end position="422"/>
    </location>
</feature>
<dbReference type="Pfam" id="PF00168">
    <property type="entry name" value="C2"/>
    <property type="match status" value="1"/>
</dbReference>